<evidence type="ECO:0000313" key="1">
    <source>
        <dbReference type="EMBL" id="OQR83923.1"/>
    </source>
</evidence>
<dbReference type="AlphaFoldDB" id="A0A1V9YDU7"/>
<dbReference type="PANTHER" id="PTHR33939">
    <property type="entry name" value="PROTEIN CBG22215"/>
    <property type="match status" value="1"/>
</dbReference>
<dbReference type="GO" id="GO:0003676">
    <property type="term" value="F:nucleic acid binding"/>
    <property type="evidence" value="ECO:0007669"/>
    <property type="project" value="InterPro"/>
</dbReference>
<dbReference type="Gene3D" id="3.30.420.10">
    <property type="entry name" value="Ribonuclease H-like superfamily/Ribonuclease H"/>
    <property type="match status" value="1"/>
</dbReference>
<dbReference type="EMBL" id="JNBR01002048">
    <property type="protein sequence ID" value="OQR83923.1"/>
    <property type="molecule type" value="Genomic_DNA"/>
</dbReference>
<accession>A0A1V9YDU7</accession>
<keyword evidence="2" id="KW-1185">Reference proteome</keyword>
<dbReference type="PANTHER" id="PTHR33939:SF1">
    <property type="entry name" value="DUF4371 DOMAIN-CONTAINING PROTEIN"/>
    <property type="match status" value="1"/>
</dbReference>
<reference evidence="1 2" key="1">
    <citation type="journal article" date="2014" name="Genome Biol. Evol.">
        <title>The secreted proteins of Achlya hypogyna and Thraustotheca clavata identify the ancestral oomycete secretome and reveal gene acquisitions by horizontal gene transfer.</title>
        <authorList>
            <person name="Misner I."/>
            <person name="Blouin N."/>
            <person name="Leonard G."/>
            <person name="Richards T.A."/>
            <person name="Lane C.E."/>
        </authorList>
    </citation>
    <scope>NUCLEOTIDE SEQUENCE [LARGE SCALE GENOMIC DNA]</scope>
    <source>
        <strain evidence="1 2">ATCC 48635</strain>
    </source>
</reference>
<comment type="caution">
    <text evidence="1">The sequence shown here is derived from an EMBL/GenBank/DDBJ whole genome shotgun (WGS) entry which is preliminary data.</text>
</comment>
<gene>
    <name evidence="1" type="ORF">ACHHYP_14122</name>
</gene>
<name>A0A1V9YDU7_ACHHY</name>
<dbReference type="OrthoDB" id="168086at2759"/>
<dbReference type="InterPro" id="IPR036397">
    <property type="entry name" value="RNaseH_sf"/>
</dbReference>
<organism evidence="1 2">
    <name type="scientific">Achlya hypogyna</name>
    <name type="common">Oomycete</name>
    <name type="synonym">Protoachlya hypogyna</name>
    <dbReference type="NCBI Taxonomy" id="1202772"/>
    <lineage>
        <taxon>Eukaryota</taxon>
        <taxon>Sar</taxon>
        <taxon>Stramenopiles</taxon>
        <taxon>Oomycota</taxon>
        <taxon>Saprolegniomycetes</taxon>
        <taxon>Saprolegniales</taxon>
        <taxon>Achlyaceae</taxon>
        <taxon>Achlya</taxon>
    </lineage>
</organism>
<dbReference type="Proteomes" id="UP000243579">
    <property type="component" value="Unassembled WGS sequence"/>
</dbReference>
<sequence length="221" mass="25310">MASGLDSFVGGKKQTVDYHGMFDNNYFVKWLGKENAVIVMDNAAYHKILPEDTPKGYWTKVRMIEACKKYKLPVNEKELRPVIWARLKTYIVANVLPVVVSLAHERGHEVVYTPPYHSDLQPIEMVWAYTKGRVGRQYCNNTTFQDVKDRLAHEFATLPGKTIRDCVNHTNKKVTAMFADLHATDVADEAAGHDLELDEEDEDYMSDDEIAFEEYGVHSQH</sequence>
<protein>
    <recommendedName>
        <fullName evidence="3">Tc1-like transposase DDE domain-containing protein</fullName>
    </recommendedName>
</protein>
<proteinExistence type="predicted"/>
<evidence type="ECO:0000313" key="2">
    <source>
        <dbReference type="Proteomes" id="UP000243579"/>
    </source>
</evidence>
<evidence type="ECO:0008006" key="3">
    <source>
        <dbReference type="Google" id="ProtNLM"/>
    </source>
</evidence>